<reference evidence="2 3" key="1">
    <citation type="journal article" date="2014" name="Curr. Biol.">
        <title>The genome of the clonal raider ant Cerapachys biroi.</title>
        <authorList>
            <person name="Oxley P.R."/>
            <person name="Ji L."/>
            <person name="Fetter-Pruneda I."/>
            <person name="McKenzie S.K."/>
            <person name="Li C."/>
            <person name="Hu H."/>
            <person name="Zhang G."/>
            <person name="Kronauer D.J."/>
        </authorList>
    </citation>
    <scope>NUCLEOTIDE SEQUENCE [LARGE SCALE GENOMIC DNA]</scope>
</reference>
<accession>A0A026WZA7</accession>
<dbReference type="Proteomes" id="UP000053097">
    <property type="component" value="Unassembled WGS sequence"/>
</dbReference>
<feature type="region of interest" description="Disordered" evidence="1">
    <location>
        <begin position="19"/>
        <end position="70"/>
    </location>
</feature>
<proteinExistence type="predicted"/>
<evidence type="ECO:0000313" key="3">
    <source>
        <dbReference type="Proteomes" id="UP000053097"/>
    </source>
</evidence>
<keyword evidence="3" id="KW-1185">Reference proteome</keyword>
<protein>
    <submittedName>
        <fullName evidence="2">Uncharacterized protein</fullName>
    </submittedName>
</protein>
<feature type="compositionally biased region" description="Basic residues" evidence="1">
    <location>
        <begin position="21"/>
        <end position="32"/>
    </location>
</feature>
<evidence type="ECO:0000313" key="2">
    <source>
        <dbReference type="EMBL" id="EZA61133.1"/>
    </source>
</evidence>
<dbReference type="AlphaFoldDB" id="A0A026WZA7"/>
<gene>
    <name evidence="2" type="ORF">X777_08345</name>
</gene>
<evidence type="ECO:0000256" key="1">
    <source>
        <dbReference type="SAM" id="MobiDB-lite"/>
    </source>
</evidence>
<feature type="compositionally biased region" description="Basic and acidic residues" evidence="1">
    <location>
        <begin position="33"/>
        <end position="57"/>
    </location>
</feature>
<dbReference type="EMBL" id="KK107063">
    <property type="protein sequence ID" value="EZA61133.1"/>
    <property type="molecule type" value="Genomic_DNA"/>
</dbReference>
<name>A0A026WZA7_OOCBI</name>
<sequence>MLALQRQAWTQLVARPETRYRTKARGWTKGRKRQGELRDGNEAGQRERERERGKRDAVVASVSQDGVALN</sequence>
<organism evidence="2 3">
    <name type="scientific">Ooceraea biroi</name>
    <name type="common">Clonal raider ant</name>
    <name type="synonym">Cerapachys biroi</name>
    <dbReference type="NCBI Taxonomy" id="2015173"/>
    <lineage>
        <taxon>Eukaryota</taxon>
        <taxon>Metazoa</taxon>
        <taxon>Ecdysozoa</taxon>
        <taxon>Arthropoda</taxon>
        <taxon>Hexapoda</taxon>
        <taxon>Insecta</taxon>
        <taxon>Pterygota</taxon>
        <taxon>Neoptera</taxon>
        <taxon>Endopterygota</taxon>
        <taxon>Hymenoptera</taxon>
        <taxon>Apocrita</taxon>
        <taxon>Aculeata</taxon>
        <taxon>Formicoidea</taxon>
        <taxon>Formicidae</taxon>
        <taxon>Dorylinae</taxon>
        <taxon>Ooceraea</taxon>
    </lineage>
</organism>